<dbReference type="Proteomes" id="UP001177023">
    <property type="component" value="Unassembled WGS sequence"/>
</dbReference>
<dbReference type="InterPro" id="IPR019330">
    <property type="entry name" value="MESD"/>
</dbReference>
<dbReference type="SMART" id="SM00355">
    <property type="entry name" value="ZnF_C2H2"/>
    <property type="match status" value="3"/>
</dbReference>
<reference evidence="9" key="1">
    <citation type="submission" date="2023-06" db="EMBL/GenBank/DDBJ databases">
        <authorList>
            <person name="Delattre M."/>
        </authorList>
    </citation>
    <scope>NUCLEOTIDE SEQUENCE</scope>
    <source>
        <strain evidence="9">AF72</strain>
    </source>
</reference>
<name>A0AA36DHY9_9BILA</name>
<dbReference type="InterPro" id="IPR013087">
    <property type="entry name" value="Znf_C2H2_type"/>
</dbReference>
<evidence type="ECO:0000256" key="7">
    <source>
        <dbReference type="SAM" id="MobiDB-lite"/>
    </source>
</evidence>
<keyword evidence="5" id="KW-0256">Endoplasmic reticulum</keyword>
<dbReference type="Pfam" id="PF10185">
    <property type="entry name" value="Mesd"/>
    <property type="match status" value="1"/>
</dbReference>
<feature type="domain" description="C2H2-type" evidence="8">
    <location>
        <begin position="167"/>
        <end position="190"/>
    </location>
</feature>
<feature type="domain" description="C2H2-type" evidence="8">
    <location>
        <begin position="651"/>
        <end position="679"/>
    </location>
</feature>
<feature type="non-terminal residue" evidence="9">
    <location>
        <position position="1"/>
    </location>
</feature>
<dbReference type="PANTHER" id="PTHR17600">
    <property type="entry name" value="MESODERM DEVELOPMENT CANDIDATE 2"/>
    <property type="match status" value="1"/>
</dbReference>
<evidence type="ECO:0000313" key="9">
    <source>
        <dbReference type="EMBL" id="CAJ0587082.1"/>
    </source>
</evidence>
<keyword evidence="4" id="KW-0732">Signal</keyword>
<dbReference type="GO" id="GO:0016055">
    <property type="term" value="P:Wnt signaling pathway"/>
    <property type="evidence" value="ECO:0007669"/>
    <property type="project" value="UniProtKB-KW"/>
</dbReference>
<comment type="similarity">
    <text evidence="2">Belongs to the MESD family.</text>
</comment>
<dbReference type="EMBL" id="CATQJA010002709">
    <property type="protein sequence ID" value="CAJ0587082.1"/>
    <property type="molecule type" value="Genomic_DNA"/>
</dbReference>
<evidence type="ECO:0000256" key="4">
    <source>
        <dbReference type="ARBA" id="ARBA00022729"/>
    </source>
</evidence>
<evidence type="ECO:0000256" key="5">
    <source>
        <dbReference type="ARBA" id="ARBA00022824"/>
    </source>
</evidence>
<evidence type="ECO:0000256" key="2">
    <source>
        <dbReference type="ARBA" id="ARBA00011068"/>
    </source>
</evidence>
<evidence type="ECO:0000259" key="8">
    <source>
        <dbReference type="SMART" id="SM00355"/>
    </source>
</evidence>
<feature type="domain" description="C2H2-type" evidence="8">
    <location>
        <begin position="687"/>
        <end position="711"/>
    </location>
</feature>
<dbReference type="PANTHER" id="PTHR17600:SF2">
    <property type="entry name" value="LRP CHAPERONE MESD"/>
    <property type="match status" value="1"/>
</dbReference>
<comment type="subcellular location">
    <subcellularLocation>
        <location evidence="1">Endoplasmic reticulum</location>
    </subcellularLocation>
</comment>
<evidence type="ECO:0000313" key="10">
    <source>
        <dbReference type="Proteomes" id="UP001177023"/>
    </source>
</evidence>
<dbReference type="Gene3D" id="3.30.70.260">
    <property type="match status" value="1"/>
</dbReference>
<dbReference type="AlphaFoldDB" id="A0AA36DHY9"/>
<proteinExistence type="inferred from homology"/>
<keyword evidence="10" id="KW-1185">Reference proteome</keyword>
<keyword evidence="6" id="KW-0143">Chaperone</keyword>
<protein>
    <recommendedName>
        <fullName evidence="8">C2H2-type domain-containing protein</fullName>
    </recommendedName>
</protein>
<evidence type="ECO:0000256" key="3">
    <source>
        <dbReference type="ARBA" id="ARBA00022687"/>
    </source>
</evidence>
<comment type="caution">
    <text evidence="9">The sequence shown here is derived from an EMBL/GenBank/DDBJ whole genome shotgun (WGS) entry which is preliminary data.</text>
</comment>
<dbReference type="GO" id="GO:0006457">
    <property type="term" value="P:protein folding"/>
    <property type="evidence" value="ECO:0007669"/>
    <property type="project" value="InterPro"/>
</dbReference>
<feature type="region of interest" description="Disordered" evidence="7">
    <location>
        <begin position="403"/>
        <end position="427"/>
    </location>
</feature>
<gene>
    <name evidence="9" type="ORF">MSPICULIGERA_LOCUS25062</name>
</gene>
<evidence type="ECO:0000256" key="1">
    <source>
        <dbReference type="ARBA" id="ARBA00004240"/>
    </source>
</evidence>
<keyword evidence="3" id="KW-0879">Wnt signaling pathway</keyword>
<dbReference type="GO" id="GO:0005783">
    <property type="term" value="C:endoplasmic reticulum"/>
    <property type="evidence" value="ECO:0007669"/>
    <property type="project" value="UniProtKB-SubCell"/>
</dbReference>
<organism evidence="9 10">
    <name type="scientific">Mesorhabditis spiculigera</name>
    <dbReference type="NCBI Taxonomy" id="96644"/>
    <lineage>
        <taxon>Eukaryota</taxon>
        <taxon>Metazoa</taxon>
        <taxon>Ecdysozoa</taxon>
        <taxon>Nematoda</taxon>
        <taxon>Chromadorea</taxon>
        <taxon>Rhabditida</taxon>
        <taxon>Rhabditina</taxon>
        <taxon>Rhabditomorpha</taxon>
        <taxon>Rhabditoidea</taxon>
        <taxon>Rhabditidae</taxon>
        <taxon>Mesorhabditinae</taxon>
        <taxon>Mesorhabditis</taxon>
    </lineage>
</organism>
<evidence type="ECO:0000256" key="6">
    <source>
        <dbReference type="ARBA" id="ARBA00023186"/>
    </source>
</evidence>
<sequence length="904" mass="102360">MATPHTTYPTVESDGKTWLVLQNADVAAPPPPRMRTRLYSYQEYLVGHVKTFDGFAAYATSSAPQGVAPLPPDEVRIDEDEFDRVSGAASPRAPALSAQCGSVDQGHDVCCSMLNLTADLEKVADEAEPHEIDEIDAFRAKYATAWASYLAPKRGSPALRVNQGTPWDCALCHIKVNGQTDARHHIDNKHMPGRYKVDAICYRQKRKALRQTQQVPEDMMKNGDDWRSFYLKCYEVLWGLCFPGKNDRSGRYLELSLIDGISRRDVNRLCYVLLERYQEIHRLSVTHDVAPRRRYGLSIDISQLRVDHSASTYFMDDLLACEPCLCRLDELEHSMGAQEVHFYRDQRPFAELANDSANEVVTSRAFFTPETTSRNMTQYLDCVEPADGEDFEKASIAPVNSSIPNEHEASASASEEVQPAPVRQESEVEDLQLIEAEPSFAGPEQIVSESIVKPSSLNSSEAPANCSSRLAQLLEVHPVVGISQNTIHDKASCEAPDVVKEEAISTEDFTDEPVERDPEFYNVSLKRSWSSLVGFASQMENLLDRSPALGSEFPEMALLLQMNNNWPLDDFVRGGLADEAPTDEDDEYHAAFDDIVEAGIRGEFPDNAEVEPGFDDRLDEIKNPLCETTAENINTKEPKTRKRKSTSRGRVHCTVDACNKSRKRFISIGQAVEHIVAAHAKELPKIWRCRLCSSFRSFYKANVAKHVRTLHKQESMRPSYFLERWHHTTIKRAREIAPIYFPQIVDRVEKFLIWKVKCGLYEEWEENDDEKTDEQEVPVDKPSALDLEQLKAQAKDPEDLLKLTKKGQTLMMFVGVVDPDRPQVKDIRPFTDKMTSLWHTSLYNNHIDVQVYVVDDNRAIFMFKDGSQAFEAKQFLLKQPQVYEVTLEGRQFPGSGAKHLKSEL</sequence>
<accession>A0AA36DHY9</accession>